<evidence type="ECO:0000313" key="12">
    <source>
        <dbReference type="EMBL" id="RXW15360.1"/>
    </source>
</evidence>
<keyword evidence="11" id="KW-1133">Transmembrane helix</keyword>
<comment type="cofactor">
    <cofactor evidence="1 9">
        <name>heme</name>
        <dbReference type="ChEBI" id="CHEBI:30413"/>
    </cofactor>
</comment>
<dbReference type="GO" id="GO:0016705">
    <property type="term" value="F:oxidoreductase activity, acting on paired donors, with incorporation or reduction of molecular oxygen"/>
    <property type="evidence" value="ECO:0007669"/>
    <property type="project" value="InterPro"/>
</dbReference>
<protein>
    <recommendedName>
        <fullName evidence="14">Cytochrome P450</fullName>
    </recommendedName>
</protein>
<dbReference type="PANTHER" id="PTHR46300">
    <property type="entry name" value="P450, PUTATIVE (EUROFUNG)-RELATED-RELATED"/>
    <property type="match status" value="1"/>
</dbReference>
<name>A0A4Q2D774_9AGAR</name>
<dbReference type="Pfam" id="PF00067">
    <property type="entry name" value="p450"/>
    <property type="match status" value="1"/>
</dbReference>
<dbReference type="InterPro" id="IPR050364">
    <property type="entry name" value="Cytochrome_P450_fung"/>
</dbReference>
<keyword evidence="11" id="KW-0812">Transmembrane</keyword>
<dbReference type="InterPro" id="IPR036396">
    <property type="entry name" value="Cyt_P450_sf"/>
</dbReference>
<dbReference type="AlphaFoldDB" id="A0A4Q2D774"/>
<dbReference type="GO" id="GO:0020037">
    <property type="term" value="F:heme binding"/>
    <property type="evidence" value="ECO:0007669"/>
    <property type="project" value="InterPro"/>
</dbReference>
<comment type="pathway">
    <text evidence="2">Secondary metabolite biosynthesis.</text>
</comment>
<evidence type="ECO:0000256" key="9">
    <source>
        <dbReference type="PIRSR" id="PIRSR602401-1"/>
    </source>
</evidence>
<gene>
    <name evidence="12" type="ORF">EST38_g10496</name>
</gene>
<feature type="transmembrane region" description="Helical" evidence="11">
    <location>
        <begin position="484"/>
        <end position="502"/>
    </location>
</feature>
<comment type="caution">
    <text evidence="12">The sequence shown here is derived from an EMBL/GenBank/DDBJ whole genome shotgun (WGS) entry which is preliminary data.</text>
</comment>
<keyword evidence="8 10" id="KW-0503">Monooxygenase</keyword>
<evidence type="ECO:0008006" key="14">
    <source>
        <dbReference type="Google" id="ProtNLM"/>
    </source>
</evidence>
<reference evidence="12 13" key="1">
    <citation type="submission" date="2019-01" db="EMBL/GenBank/DDBJ databases">
        <title>Draft genome sequence of Psathyrella aberdarensis IHI B618.</title>
        <authorList>
            <person name="Buettner E."/>
            <person name="Kellner H."/>
        </authorList>
    </citation>
    <scope>NUCLEOTIDE SEQUENCE [LARGE SCALE GENOMIC DNA]</scope>
    <source>
        <strain evidence="12 13">IHI B618</strain>
    </source>
</reference>
<evidence type="ECO:0000256" key="8">
    <source>
        <dbReference type="ARBA" id="ARBA00023033"/>
    </source>
</evidence>
<evidence type="ECO:0000256" key="3">
    <source>
        <dbReference type="ARBA" id="ARBA00010617"/>
    </source>
</evidence>
<keyword evidence="11" id="KW-0472">Membrane</keyword>
<evidence type="ECO:0000256" key="2">
    <source>
        <dbReference type="ARBA" id="ARBA00005179"/>
    </source>
</evidence>
<dbReference type="Gene3D" id="1.10.630.10">
    <property type="entry name" value="Cytochrome P450"/>
    <property type="match status" value="1"/>
</dbReference>
<dbReference type="SUPFAM" id="SSF48264">
    <property type="entry name" value="Cytochrome P450"/>
    <property type="match status" value="1"/>
</dbReference>
<dbReference type="InterPro" id="IPR001128">
    <property type="entry name" value="Cyt_P450"/>
</dbReference>
<keyword evidence="13" id="KW-1185">Reference proteome</keyword>
<comment type="similarity">
    <text evidence="3 10">Belongs to the cytochrome P450 family.</text>
</comment>
<proteinExistence type="inferred from homology"/>
<evidence type="ECO:0000256" key="6">
    <source>
        <dbReference type="ARBA" id="ARBA00023002"/>
    </source>
</evidence>
<keyword evidence="6 10" id="KW-0560">Oxidoreductase</keyword>
<organism evidence="12 13">
    <name type="scientific">Candolleomyces aberdarensis</name>
    <dbReference type="NCBI Taxonomy" id="2316362"/>
    <lineage>
        <taxon>Eukaryota</taxon>
        <taxon>Fungi</taxon>
        <taxon>Dikarya</taxon>
        <taxon>Basidiomycota</taxon>
        <taxon>Agaricomycotina</taxon>
        <taxon>Agaricomycetes</taxon>
        <taxon>Agaricomycetidae</taxon>
        <taxon>Agaricales</taxon>
        <taxon>Agaricineae</taxon>
        <taxon>Psathyrellaceae</taxon>
        <taxon>Candolleomyces</taxon>
    </lineage>
</organism>
<evidence type="ECO:0000256" key="1">
    <source>
        <dbReference type="ARBA" id="ARBA00001971"/>
    </source>
</evidence>
<keyword evidence="5 9" id="KW-0479">Metal-binding</keyword>
<evidence type="ECO:0000313" key="13">
    <source>
        <dbReference type="Proteomes" id="UP000290288"/>
    </source>
</evidence>
<keyword evidence="4 9" id="KW-0349">Heme</keyword>
<sequence length="519" mass="58572">MSIDTDLLYLNLGGTDFVVLDTSKAATDLLENRSSLYSGRAHMPMVEELMGWGFNFGIMTYGASAIWMNFMSLTDCVRYLFRRKHRQVAHHSLHPVAIKEYRPQMTRSTRTFLKRLLDDPDPFNIISHLRHLAGETILSIAYGIPIQDENDPYLEISRVGLQTLTTAIMPGAFLVDLFPLLKYVPAWFPGASFKRKAYEWRKVARDMLELPYTAAKKRLESEKATVSVVSTCLQKIAIGKEDDAFTEEVIQNVAGTLFATGSDSTVSVIGSCILGLLEHPEVLKKAQAQVDSVVEPGHLPEFEHQSSLPYITAIIYETLRWRDVAPIAVPHLLSTDDEYEGYRFPAGTVIIPNAWQVLKAMLHDETVYPDPFNFNPDRFINPETGQIDFSRERDPSHACWGFGRRICPGRHMALSAIWLAVASLVSVFDIEKAKEKVKVVGEDGIEREEERTVELTHEYISDLILTPKPFKCVIRPRSKEKEDLILDMLCMIFAFIALVVVINSDVSLTANVNQCSTRV</sequence>
<feature type="binding site" description="axial binding residue" evidence="9">
    <location>
        <position position="407"/>
    </location>
    <ligand>
        <name>heme</name>
        <dbReference type="ChEBI" id="CHEBI:30413"/>
    </ligand>
    <ligandPart>
        <name>Fe</name>
        <dbReference type="ChEBI" id="CHEBI:18248"/>
    </ligandPart>
</feature>
<evidence type="ECO:0000256" key="7">
    <source>
        <dbReference type="ARBA" id="ARBA00023004"/>
    </source>
</evidence>
<dbReference type="InterPro" id="IPR002401">
    <property type="entry name" value="Cyt_P450_E_grp-I"/>
</dbReference>
<accession>A0A4Q2D774</accession>
<dbReference type="PROSITE" id="PS00086">
    <property type="entry name" value="CYTOCHROME_P450"/>
    <property type="match status" value="1"/>
</dbReference>
<dbReference type="Proteomes" id="UP000290288">
    <property type="component" value="Unassembled WGS sequence"/>
</dbReference>
<dbReference type="STRING" id="2316362.A0A4Q2D774"/>
<dbReference type="PRINTS" id="PR00463">
    <property type="entry name" value="EP450I"/>
</dbReference>
<dbReference type="GO" id="GO:0005506">
    <property type="term" value="F:iron ion binding"/>
    <property type="evidence" value="ECO:0007669"/>
    <property type="project" value="InterPro"/>
</dbReference>
<dbReference type="CDD" id="cd11065">
    <property type="entry name" value="CYP64-like"/>
    <property type="match status" value="1"/>
</dbReference>
<keyword evidence="7 9" id="KW-0408">Iron</keyword>
<evidence type="ECO:0000256" key="4">
    <source>
        <dbReference type="ARBA" id="ARBA00022617"/>
    </source>
</evidence>
<dbReference type="EMBL" id="SDEE01000562">
    <property type="protein sequence ID" value="RXW15360.1"/>
    <property type="molecule type" value="Genomic_DNA"/>
</dbReference>
<dbReference type="GO" id="GO:0004497">
    <property type="term" value="F:monooxygenase activity"/>
    <property type="evidence" value="ECO:0007669"/>
    <property type="project" value="UniProtKB-KW"/>
</dbReference>
<evidence type="ECO:0000256" key="10">
    <source>
        <dbReference type="RuleBase" id="RU000461"/>
    </source>
</evidence>
<dbReference type="InterPro" id="IPR017972">
    <property type="entry name" value="Cyt_P450_CS"/>
</dbReference>
<evidence type="ECO:0000256" key="11">
    <source>
        <dbReference type="SAM" id="Phobius"/>
    </source>
</evidence>
<dbReference type="OrthoDB" id="2789670at2759"/>
<evidence type="ECO:0000256" key="5">
    <source>
        <dbReference type="ARBA" id="ARBA00022723"/>
    </source>
</evidence>
<dbReference type="PANTHER" id="PTHR46300:SF7">
    <property type="entry name" value="P450, PUTATIVE (EUROFUNG)-RELATED"/>
    <property type="match status" value="1"/>
</dbReference>